<evidence type="ECO:0000313" key="4">
    <source>
        <dbReference type="Proteomes" id="UP000332933"/>
    </source>
</evidence>
<feature type="transmembrane region" description="Helical" evidence="1">
    <location>
        <begin position="209"/>
        <end position="228"/>
    </location>
</feature>
<name>A0A485LF61_9STRA</name>
<keyword evidence="1" id="KW-1133">Transmembrane helix</keyword>
<sequence>MQKVHALVVATDDALPRPIQPTRPRIARTNKLSVLYSIVFSASIVTEPLKAYVSEPLPWQLVSMTHNTSTLSFEDYVNTTATYLATKYNTHTLSPSTVFSHDKVTNSALLRYTMALPSNADESCTTHVIYFPGSIFYGFGTVEFVCQFLAQNASTQLTNLKAMCQHNRMAGLLFSESCTWFESSGTRGTFWVYHAVQIVESIMWSWAKLGFRCALSCFIGIQLWQLYFCHYGPLLKNLCTIGLNHADGRVYEVDVGDPTWLILSHPIVCIAMVVDIHYSMAYFAIAGYRVCQMHDLWQFAVGSFAGSNMVWASYTTMRFSSLLIKNLQWEKYFAPVDPGLMALTAALYAGPLFYIICQTPIVLLFEYLIQVCVPGSAKRESLEVLPGMLSFLLMFASVPLMTAYLQNCFLRRRE</sequence>
<keyword evidence="1" id="KW-0472">Membrane</keyword>
<accession>A0A485LF61</accession>
<gene>
    <name evidence="3" type="primary">Aste57867_19757</name>
    <name evidence="2" type="ORF">As57867_019692</name>
    <name evidence="3" type="ORF">ASTE57867_19757</name>
</gene>
<dbReference type="EMBL" id="CAADRA010006736">
    <property type="protein sequence ID" value="VFT96455.1"/>
    <property type="molecule type" value="Genomic_DNA"/>
</dbReference>
<feature type="transmembrane region" description="Helical" evidence="1">
    <location>
        <begin position="345"/>
        <end position="369"/>
    </location>
</feature>
<reference evidence="3 4" key="1">
    <citation type="submission" date="2019-03" db="EMBL/GenBank/DDBJ databases">
        <authorList>
            <person name="Gaulin E."/>
            <person name="Dumas B."/>
        </authorList>
    </citation>
    <scope>NUCLEOTIDE SEQUENCE [LARGE SCALE GENOMIC DNA]</scope>
    <source>
        <strain evidence="3">CBS 568.67</strain>
    </source>
</reference>
<reference evidence="2" key="2">
    <citation type="submission" date="2019-06" db="EMBL/GenBank/DDBJ databases">
        <title>Genomics analysis of Aphanomyces spp. identifies a new class of oomycete effector associated with host adaptation.</title>
        <authorList>
            <person name="Gaulin E."/>
        </authorList>
    </citation>
    <scope>NUCLEOTIDE SEQUENCE</scope>
    <source>
        <strain evidence="2">CBS 578.67</strain>
    </source>
</reference>
<dbReference type="EMBL" id="VJMH01006713">
    <property type="protein sequence ID" value="KAF0688645.1"/>
    <property type="molecule type" value="Genomic_DNA"/>
</dbReference>
<evidence type="ECO:0000313" key="2">
    <source>
        <dbReference type="EMBL" id="KAF0688645.1"/>
    </source>
</evidence>
<dbReference type="Proteomes" id="UP000332933">
    <property type="component" value="Unassembled WGS sequence"/>
</dbReference>
<feature type="transmembrane region" description="Helical" evidence="1">
    <location>
        <begin position="296"/>
        <end position="314"/>
    </location>
</feature>
<dbReference type="AlphaFoldDB" id="A0A485LF61"/>
<protein>
    <submittedName>
        <fullName evidence="3">Aste57867_19757 protein</fullName>
    </submittedName>
</protein>
<feature type="transmembrane region" description="Helical" evidence="1">
    <location>
        <begin position="381"/>
        <end position="405"/>
    </location>
</feature>
<keyword evidence="1" id="KW-0812">Transmembrane</keyword>
<evidence type="ECO:0000256" key="1">
    <source>
        <dbReference type="SAM" id="Phobius"/>
    </source>
</evidence>
<dbReference type="OrthoDB" id="71470at2759"/>
<organism evidence="3 4">
    <name type="scientific">Aphanomyces stellatus</name>
    <dbReference type="NCBI Taxonomy" id="120398"/>
    <lineage>
        <taxon>Eukaryota</taxon>
        <taxon>Sar</taxon>
        <taxon>Stramenopiles</taxon>
        <taxon>Oomycota</taxon>
        <taxon>Saprolegniomycetes</taxon>
        <taxon>Saprolegniales</taxon>
        <taxon>Verrucalvaceae</taxon>
        <taxon>Aphanomyces</taxon>
    </lineage>
</organism>
<evidence type="ECO:0000313" key="3">
    <source>
        <dbReference type="EMBL" id="VFT96455.1"/>
    </source>
</evidence>
<feature type="transmembrane region" description="Helical" evidence="1">
    <location>
        <begin position="260"/>
        <end position="284"/>
    </location>
</feature>
<keyword evidence="4" id="KW-1185">Reference proteome</keyword>
<proteinExistence type="predicted"/>